<name>A0A1E3LVD7_9SPHN</name>
<dbReference type="STRING" id="1888892.BFL28_01735"/>
<keyword evidence="2" id="KW-1185">Reference proteome</keyword>
<protein>
    <recommendedName>
        <fullName evidence="3">Polyhydroxyalkanoic acid system protein</fullName>
    </recommendedName>
</protein>
<comment type="caution">
    <text evidence="1">The sequence shown here is derived from an EMBL/GenBank/DDBJ whole genome shotgun (WGS) entry which is preliminary data.</text>
</comment>
<dbReference type="AlphaFoldDB" id="A0A1E3LVD7"/>
<dbReference type="OrthoDB" id="8853368at2"/>
<dbReference type="Pfam" id="PF09650">
    <property type="entry name" value="PHA_gran_rgn"/>
    <property type="match status" value="1"/>
</dbReference>
<sequence>MPDPVIVDIPHKLGKEGARARLASGVGKIGSMIPGGGAVQERWDGDSLHFTVTAMGQTVASRLDLHDDRVHAEVDLPPFLALFAGKIREKLLKEAPKLLE</sequence>
<evidence type="ECO:0000313" key="1">
    <source>
        <dbReference type="EMBL" id="ODP37722.1"/>
    </source>
</evidence>
<gene>
    <name evidence="1" type="ORF">BFL28_01735</name>
</gene>
<dbReference type="InterPro" id="IPR013433">
    <property type="entry name" value="PHA_gran_rgn"/>
</dbReference>
<organism evidence="1 2">
    <name type="scientific">Sphingomonas turrisvirgatae</name>
    <dbReference type="NCBI Taxonomy" id="1888892"/>
    <lineage>
        <taxon>Bacteria</taxon>
        <taxon>Pseudomonadati</taxon>
        <taxon>Pseudomonadota</taxon>
        <taxon>Alphaproteobacteria</taxon>
        <taxon>Sphingomonadales</taxon>
        <taxon>Sphingomonadaceae</taxon>
        <taxon>Sphingomonas</taxon>
    </lineage>
</organism>
<proteinExistence type="predicted"/>
<reference evidence="1 2" key="1">
    <citation type="submission" date="2016-08" db="EMBL/GenBank/DDBJ databases">
        <title>Draft genome of the agarase producing Sphingomonas sp. MCT13.</title>
        <authorList>
            <person name="D'Andrea M.M."/>
            <person name="Rossolini G.M."/>
            <person name="Thaller M.C."/>
        </authorList>
    </citation>
    <scope>NUCLEOTIDE SEQUENCE [LARGE SCALE GENOMIC DNA]</scope>
    <source>
        <strain evidence="1 2">MCT13</strain>
    </source>
</reference>
<dbReference type="EMBL" id="MDDS01000024">
    <property type="protein sequence ID" value="ODP37722.1"/>
    <property type="molecule type" value="Genomic_DNA"/>
</dbReference>
<dbReference type="RefSeq" id="WP_069320444.1">
    <property type="nucleotide sequence ID" value="NZ_MDDS01000024.1"/>
</dbReference>
<evidence type="ECO:0008006" key="3">
    <source>
        <dbReference type="Google" id="ProtNLM"/>
    </source>
</evidence>
<evidence type="ECO:0000313" key="2">
    <source>
        <dbReference type="Proteomes" id="UP000094487"/>
    </source>
</evidence>
<accession>A0A1E3LVD7</accession>
<dbReference type="Proteomes" id="UP000094487">
    <property type="component" value="Unassembled WGS sequence"/>
</dbReference>